<reference evidence="3" key="2">
    <citation type="submission" date="2017-02" db="UniProtKB">
        <authorList>
            <consortium name="WormBaseParasite"/>
        </authorList>
    </citation>
    <scope>IDENTIFICATION</scope>
</reference>
<evidence type="ECO:0000313" key="3">
    <source>
        <dbReference type="WBParaSite" id="ACAC_0001385901-mRNA-1"/>
    </source>
</evidence>
<name>A0A0K0DQ20_ANGCA</name>
<keyword evidence="2" id="KW-1185">Reference proteome</keyword>
<dbReference type="AlphaFoldDB" id="A0A0K0DQ20"/>
<proteinExistence type="predicted"/>
<dbReference type="WBParaSite" id="ACAC_0001385901-mRNA-1">
    <property type="protein sequence ID" value="ACAC_0001385901-mRNA-1"/>
    <property type="gene ID" value="ACAC_0001385901"/>
</dbReference>
<reference evidence="2" key="1">
    <citation type="submission" date="2012-09" db="EMBL/GenBank/DDBJ databases">
        <authorList>
            <person name="Martin A.A."/>
        </authorList>
    </citation>
    <scope>NUCLEOTIDE SEQUENCE</scope>
</reference>
<organism evidence="2 3">
    <name type="scientific">Angiostrongylus cantonensis</name>
    <name type="common">Rat lungworm</name>
    <dbReference type="NCBI Taxonomy" id="6313"/>
    <lineage>
        <taxon>Eukaryota</taxon>
        <taxon>Metazoa</taxon>
        <taxon>Ecdysozoa</taxon>
        <taxon>Nematoda</taxon>
        <taxon>Chromadorea</taxon>
        <taxon>Rhabditida</taxon>
        <taxon>Rhabditina</taxon>
        <taxon>Rhabditomorpha</taxon>
        <taxon>Strongyloidea</taxon>
        <taxon>Metastrongylidae</taxon>
        <taxon>Angiostrongylus</taxon>
    </lineage>
</organism>
<feature type="region of interest" description="Disordered" evidence="1">
    <location>
        <begin position="130"/>
        <end position="152"/>
    </location>
</feature>
<protein>
    <submittedName>
        <fullName evidence="3">Autophagy protein 5</fullName>
    </submittedName>
</protein>
<evidence type="ECO:0000256" key="1">
    <source>
        <dbReference type="SAM" id="MobiDB-lite"/>
    </source>
</evidence>
<dbReference type="Proteomes" id="UP000035642">
    <property type="component" value="Unassembled WGS sequence"/>
</dbReference>
<evidence type="ECO:0000313" key="2">
    <source>
        <dbReference type="Proteomes" id="UP000035642"/>
    </source>
</evidence>
<accession>A0A0K0DQ20</accession>
<sequence>MGRRLNAHMEWLDSAGYSPYVWLRGDWHQPLHLLSKLMADELNKRRPSNSTDDVTFKIGFNTSNEALPVFRLKPRIPLVPSEDSIGKFNHPAHDLNGSGRQSISSWLLMEDSTDSSYTFTDSDEAFCGESRNPFADSDDDCKTPTAHTVSGM</sequence>